<feature type="binding site" evidence="10">
    <location>
        <begin position="84"/>
        <end position="86"/>
    </location>
    <ligand>
        <name>L-histidine</name>
        <dbReference type="ChEBI" id="CHEBI:57595"/>
    </ligand>
</feature>
<dbReference type="GO" id="GO:0004821">
    <property type="term" value="F:histidine-tRNA ligase activity"/>
    <property type="evidence" value="ECO:0007669"/>
    <property type="project" value="TreeGrafter"/>
</dbReference>
<dbReference type="Pfam" id="PF13393">
    <property type="entry name" value="tRNA-synt_His"/>
    <property type="match status" value="1"/>
</dbReference>
<comment type="caution">
    <text evidence="12">The sequence shown here is derived from an EMBL/GenBank/DDBJ whole genome shotgun (WGS) entry which is preliminary data.</text>
</comment>
<keyword evidence="13" id="KW-1185">Reference proteome</keyword>
<proteinExistence type="inferred from homology"/>
<gene>
    <name evidence="9" type="primary">hisZ</name>
    <name evidence="12" type="ORF">DU000_03055</name>
</gene>
<comment type="miscellaneous">
    <text evidence="9">This function is generally fulfilled by the C-terminal part of HisG, which is missing in some bacteria such as this one.</text>
</comment>
<sequence>MSAWLLPENIADMLPRETRVVERLRRRALDLCERYGYEQVQPPLLEYLDSLLTGAAGDARNELNLRTFKLVDQLSGRTLGVRADMTPQVARIDAHLLNRPGVTRLAYVGSLLHTRASTLLGSREPIQFGAEIYGEAGVGADLEILDLLLAVLQSAGVEHLRVDLCHVGVFQALLAAAPELAALQTELLTALLAKDKTALQALTANLKASQPALAQALCDLPDCYGALQGEDSALVRAQARLPALAQTALAQLAAFANLAQQTLQVRYPHVQFSLDLADLSGYSYHTGFSFAVYTDGLPNALARGGRYDAAFASFGRARPATGFSLELRELAQVVCQRGAVKRQPQAAILAPTLNTAATDEATSLWETIQQLREAGEVVVQQLAGDGDVATLVQASTEFVFDRQLVRTAAGWVVQSLK</sequence>
<organism evidence="12 13">
    <name type="scientific">Parvibium lacunae</name>
    <dbReference type="NCBI Taxonomy" id="1888893"/>
    <lineage>
        <taxon>Bacteria</taxon>
        <taxon>Pseudomonadati</taxon>
        <taxon>Pseudomonadota</taxon>
        <taxon>Betaproteobacteria</taxon>
        <taxon>Burkholderiales</taxon>
        <taxon>Alcaligenaceae</taxon>
        <taxon>Parvibium</taxon>
    </lineage>
</organism>
<comment type="subcellular location">
    <subcellularLocation>
        <location evidence="1 9">Cytoplasm</location>
    </subcellularLocation>
</comment>
<dbReference type="NCBIfam" id="NF008935">
    <property type="entry name" value="PRK12292.1-1"/>
    <property type="match status" value="1"/>
</dbReference>
<evidence type="ECO:0000256" key="10">
    <source>
        <dbReference type="PIRSR" id="PIRSR001549-1"/>
    </source>
</evidence>
<dbReference type="Gene3D" id="3.30.930.10">
    <property type="entry name" value="Bira Bifunctional Protein, Domain 2"/>
    <property type="match status" value="1"/>
</dbReference>
<dbReference type="OrthoDB" id="9769617at2"/>
<feature type="domain" description="Class II Histidinyl-tRNA synthetase (HisRS)-like catalytic core" evidence="11">
    <location>
        <begin position="10"/>
        <end position="330"/>
    </location>
</feature>
<dbReference type="InterPro" id="IPR045864">
    <property type="entry name" value="aa-tRNA-synth_II/BPL/LPL"/>
</dbReference>
<keyword evidence="12" id="KW-0808">Transferase</keyword>
<keyword evidence="6 9" id="KW-0963">Cytoplasm</keyword>
<reference evidence="12 13" key="1">
    <citation type="journal article" date="2018" name="Int. J. Syst. Evol. Microbiol.">
        <title>Parvibium lacunae gen. nov., sp. nov., a new member of the family Alcaligenaceae isolated from a freshwater pond.</title>
        <authorList>
            <person name="Chen W.M."/>
            <person name="Xie P.B."/>
            <person name="Hsu M.Y."/>
            <person name="Sheu S.Y."/>
        </authorList>
    </citation>
    <scope>NUCLEOTIDE SEQUENCE [LARGE SCALE GENOMIC DNA]</scope>
    <source>
        <strain evidence="12 13">KMB9</strain>
    </source>
</reference>
<evidence type="ECO:0000313" key="12">
    <source>
        <dbReference type="EMBL" id="RCS59700.1"/>
    </source>
</evidence>
<evidence type="ECO:0000256" key="9">
    <source>
        <dbReference type="HAMAP-Rule" id="MF_00125"/>
    </source>
</evidence>
<dbReference type="EMBL" id="QPGB01000001">
    <property type="protein sequence ID" value="RCS59700.1"/>
    <property type="molecule type" value="Genomic_DNA"/>
</dbReference>
<evidence type="ECO:0000256" key="8">
    <source>
        <dbReference type="ARBA" id="ARBA00025246"/>
    </source>
</evidence>
<dbReference type="GO" id="GO:0000105">
    <property type="term" value="P:L-histidine biosynthetic process"/>
    <property type="evidence" value="ECO:0007669"/>
    <property type="project" value="UniProtKB-UniRule"/>
</dbReference>
<evidence type="ECO:0000256" key="5">
    <source>
        <dbReference type="ARBA" id="ARBA00020397"/>
    </source>
</evidence>
<dbReference type="InterPro" id="IPR041715">
    <property type="entry name" value="HisRS-like_core"/>
</dbReference>
<dbReference type="Proteomes" id="UP000252357">
    <property type="component" value="Unassembled WGS sequence"/>
</dbReference>
<comment type="function">
    <text evidence="8 9">Required for the first step of histidine biosynthesis. May allow the feedback regulation of ATP phosphoribosyltransferase activity by histidine.</text>
</comment>
<dbReference type="GO" id="GO:0006427">
    <property type="term" value="P:histidyl-tRNA aminoacylation"/>
    <property type="evidence" value="ECO:0007669"/>
    <property type="project" value="TreeGrafter"/>
</dbReference>
<dbReference type="CDD" id="cd00773">
    <property type="entry name" value="HisRS-like_core"/>
    <property type="match status" value="1"/>
</dbReference>
<name>A0A368L7Q4_9BURK</name>
<dbReference type="UniPathway" id="UPA00031">
    <property type="reaction ID" value="UER00006"/>
</dbReference>
<evidence type="ECO:0000313" key="13">
    <source>
        <dbReference type="Proteomes" id="UP000252357"/>
    </source>
</evidence>
<keyword evidence="12" id="KW-0328">Glycosyltransferase</keyword>
<dbReference type="GO" id="GO:0016757">
    <property type="term" value="F:glycosyltransferase activity"/>
    <property type="evidence" value="ECO:0007669"/>
    <property type="project" value="UniProtKB-KW"/>
</dbReference>
<dbReference type="InterPro" id="IPR004517">
    <property type="entry name" value="HisZ"/>
</dbReference>
<evidence type="ECO:0000256" key="2">
    <source>
        <dbReference type="ARBA" id="ARBA00004667"/>
    </source>
</evidence>
<accession>A0A368L7Q4</accession>
<keyword evidence="7 9" id="KW-0368">Histidine biosynthesis</keyword>
<dbReference type="HAMAP" id="MF_00125">
    <property type="entry name" value="HisZ"/>
    <property type="match status" value="1"/>
</dbReference>
<dbReference type="NCBIfam" id="NF009086">
    <property type="entry name" value="PRK12421.1"/>
    <property type="match status" value="1"/>
</dbReference>
<dbReference type="GO" id="GO:0005737">
    <property type="term" value="C:cytoplasm"/>
    <property type="evidence" value="ECO:0007669"/>
    <property type="project" value="UniProtKB-SubCell"/>
</dbReference>
<feature type="binding site" evidence="10">
    <location>
        <position position="131"/>
    </location>
    <ligand>
        <name>L-histidine</name>
        <dbReference type="ChEBI" id="CHEBI:57595"/>
    </ligand>
</feature>
<dbReference type="PANTHER" id="PTHR43707:SF1">
    <property type="entry name" value="HISTIDINE--TRNA LIGASE, MITOCHONDRIAL-RELATED"/>
    <property type="match status" value="1"/>
</dbReference>
<dbReference type="PANTHER" id="PTHR43707">
    <property type="entry name" value="HISTIDYL-TRNA SYNTHETASE"/>
    <property type="match status" value="1"/>
</dbReference>
<comment type="pathway">
    <text evidence="2 9">Amino-acid biosynthesis; L-histidine biosynthesis; L-histidine from 5-phospho-alpha-D-ribose 1-diphosphate: step 1/9.</text>
</comment>
<dbReference type="SUPFAM" id="SSF55681">
    <property type="entry name" value="Class II aaRS and biotin synthetases"/>
    <property type="match status" value="1"/>
</dbReference>
<dbReference type="InterPro" id="IPR004516">
    <property type="entry name" value="HisRS/HisZ"/>
</dbReference>
<evidence type="ECO:0000259" key="11">
    <source>
        <dbReference type="Pfam" id="PF13393"/>
    </source>
</evidence>
<evidence type="ECO:0000256" key="1">
    <source>
        <dbReference type="ARBA" id="ARBA00004496"/>
    </source>
</evidence>
<evidence type="ECO:0000256" key="6">
    <source>
        <dbReference type="ARBA" id="ARBA00022490"/>
    </source>
</evidence>
<keyword evidence="9" id="KW-0028">Amino-acid biosynthesis</keyword>
<comment type="subunit">
    <text evidence="4 9">Heteromultimer composed of HisG and HisZ subunits.</text>
</comment>
<feature type="binding site" evidence="10">
    <location>
        <position position="127"/>
    </location>
    <ligand>
        <name>L-histidine</name>
        <dbReference type="ChEBI" id="CHEBI:57595"/>
    </ligand>
</feature>
<evidence type="ECO:0000256" key="3">
    <source>
        <dbReference type="ARBA" id="ARBA00005539"/>
    </source>
</evidence>
<dbReference type="PIRSF" id="PIRSF001549">
    <property type="entry name" value="His-tRNA_synth"/>
    <property type="match status" value="1"/>
</dbReference>
<evidence type="ECO:0000256" key="7">
    <source>
        <dbReference type="ARBA" id="ARBA00023102"/>
    </source>
</evidence>
<protein>
    <recommendedName>
        <fullName evidence="5 9">ATP phosphoribosyltransferase regulatory subunit</fullName>
    </recommendedName>
</protein>
<comment type="similarity">
    <text evidence="3 9">Belongs to the class-II aminoacyl-tRNA synthetase family. HisZ subfamily.</text>
</comment>
<evidence type="ECO:0000256" key="4">
    <source>
        <dbReference type="ARBA" id="ARBA00011496"/>
    </source>
</evidence>
<dbReference type="AlphaFoldDB" id="A0A368L7Q4"/>
<dbReference type="RefSeq" id="WP_114401847.1">
    <property type="nucleotide sequence ID" value="NZ_QPGB01000001.1"/>
</dbReference>